<protein>
    <submittedName>
        <fullName evidence="3">Uncharacterized protein</fullName>
    </submittedName>
</protein>
<name>A0ABN9SV65_9DINO</name>
<keyword evidence="1" id="KW-0175">Coiled coil</keyword>
<evidence type="ECO:0000256" key="2">
    <source>
        <dbReference type="SAM" id="MobiDB-lite"/>
    </source>
</evidence>
<feature type="non-terminal residue" evidence="3">
    <location>
        <position position="273"/>
    </location>
</feature>
<evidence type="ECO:0000256" key="1">
    <source>
        <dbReference type="SAM" id="Coils"/>
    </source>
</evidence>
<comment type="caution">
    <text evidence="3">The sequence shown here is derived from an EMBL/GenBank/DDBJ whole genome shotgun (WGS) entry which is preliminary data.</text>
</comment>
<dbReference type="Proteomes" id="UP001189429">
    <property type="component" value="Unassembled WGS sequence"/>
</dbReference>
<proteinExistence type="predicted"/>
<feature type="non-terminal residue" evidence="3">
    <location>
        <position position="1"/>
    </location>
</feature>
<reference evidence="3" key="1">
    <citation type="submission" date="2023-10" db="EMBL/GenBank/DDBJ databases">
        <authorList>
            <person name="Chen Y."/>
            <person name="Shah S."/>
            <person name="Dougan E. K."/>
            <person name="Thang M."/>
            <person name="Chan C."/>
        </authorList>
    </citation>
    <scope>NUCLEOTIDE SEQUENCE [LARGE SCALE GENOMIC DNA]</scope>
</reference>
<evidence type="ECO:0000313" key="4">
    <source>
        <dbReference type="Proteomes" id="UP001189429"/>
    </source>
</evidence>
<organism evidence="3 4">
    <name type="scientific">Prorocentrum cordatum</name>
    <dbReference type="NCBI Taxonomy" id="2364126"/>
    <lineage>
        <taxon>Eukaryota</taxon>
        <taxon>Sar</taxon>
        <taxon>Alveolata</taxon>
        <taxon>Dinophyceae</taxon>
        <taxon>Prorocentrales</taxon>
        <taxon>Prorocentraceae</taxon>
        <taxon>Prorocentrum</taxon>
    </lineage>
</organism>
<feature type="coiled-coil region" evidence="1">
    <location>
        <begin position="93"/>
        <end position="153"/>
    </location>
</feature>
<dbReference type="EMBL" id="CAUYUJ010013549">
    <property type="protein sequence ID" value="CAK0836403.1"/>
    <property type="molecule type" value="Genomic_DNA"/>
</dbReference>
<accession>A0ABN9SV65</accession>
<sequence length="273" mass="30843">AMCSVCQHWEYVRYGSECCHKCGGAYLGGDYLDECGEPRESAQAGAAPVPPHLLRELEKWAVHYPALAAIAKDAAAPPPPRVPVYTDCDLDRMAALEQTALAKEVELATKQERLAAQEVQWRLKRYSKAKATLEEMQQHHVEAERNLELARQAAARAGRADETELRWAVGIIRAQVQRLPPIAPPSGCRCPIDDLRHWCQKHGRRFEYWEAVKQMEQSIAAPMGDISEVGESYFGDHHRDELDQLRKRSLEQALTEPERNQMETIPVKQAAQK</sequence>
<keyword evidence="4" id="KW-1185">Reference proteome</keyword>
<gene>
    <name evidence="3" type="ORF">PCOR1329_LOCUS32891</name>
</gene>
<evidence type="ECO:0000313" key="3">
    <source>
        <dbReference type="EMBL" id="CAK0836403.1"/>
    </source>
</evidence>
<feature type="region of interest" description="Disordered" evidence="2">
    <location>
        <begin position="244"/>
        <end position="273"/>
    </location>
</feature>
<feature type="compositionally biased region" description="Basic and acidic residues" evidence="2">
    <location>
        <begin position="244"/>
        <end position="261"/>
    </location>
</feature>